<dbReference type="Gene3D" id="3.90.550.10">
    <property type="entry name" value="Spore Coat Polysaccharide Biosynthesis Protein SpsA, Chain A"/>
    <property type="match status" value="1"/>
</dbReference>
<evidence type="ECO:0000313" key="7">
    <source>
        <dbReference type="Proteomes" id="UP000745859"/>
    </source>
</evidence>
<dbReference type="RefSeq" id="WP_167188529.1">
    <property type="nucleotide sequence ID" value="NZ_JAASQL010000003.1"/>
</dbReference>
<evidence type="ECO:0000259" key="5">
    <source>
        <dbReference type="Pfam" id="PF02709"/>
    </source>
</evidence>
<evidence type="ECO:0000259" key="4">
    <source>
        <dbReference type="Pfam" id="PF00535"/>
    </source>
</evidence>
<dbReference type="PANTHER" id="PTHR43179">
    <property type="entry name" value="RHAMNOSYLTRANSFERASE WBBL"/>
    <property type="match status" value="1"/>
</dbReference>
<keyword evidence="3" id="KW-0808">Transferase</keyword>
<sequence length="262" mass="30219">MELSIIISYYKALDNLKLILSALNMQSKQGFEVVISEDDCSDVTDDFIKNEAQYYNFRILHTKQKEDNGFRKCEMLNKSVRIANADKVVFIDGDCIPHKHFVKTYVKLIESGYFYCGRRVMLGKQISDKLKESKEIEKLSFLNVLFSDSKKKKEGFYSSVLNFKKDRGILGCNWGVMKEHLLALNGFDEDYKIASVGEDTDIEWRLRNSGLKMASVKNKAIVYHIFHEECYCKNGLRLNMELMQPKKENNAIVCKNGLSKGL</sequence>
<feature type="domain" description="Galactosyltransferase C-terminal" evidence="5">
    <location>
        <begin position="167"/>
        <end position="228"/>
    </location>
</feature>
<evidence type="ECO:0000313" key="6">
    <source>
        <dbReference type="EMBL" id="NIJ45777.1"/>
    </source>
</evidence>
<dbReference type="InterPro" id="IPR001173">
    <property type="entry name" value="Glyco_trans_2-like"/>
</dbReference>
<dbReference type="InterPro" id="IPR027791">
    <property type="entry name" value="Galactosyl_T_C"/>
</dbReference>
<evidence type="ECO:0000256" key="1">
    <source>
        <dbReference type="ARBA" id="ARBA00006739"/>
    </source>
</evidence>
<protein>
    <submittedName>
        <fullName evidence="6">GT2 family glycosyltransferase</fullName>
    </submittedName>
</protein>
<dbReference type="Proteomes" id="UP000745859">
    <property type="component" value="Unassembled WGS sequence"/>
</dbReference>
<organism evidence="6 7">
    <name type="scientific">Wenyingzhuangia heitensis</name>
    <dbReference type="NCBI Taxonomy" id="1487859"/>
    <lineage>
        <taxon>Bacteria</taxon>
        <taxon>Pseudomonadati</taxon>
        <taxon>Bacteroidota</taxon>
        <taxon>Flavobacteriia</taxon>
        <taxon>Flavobacteriales</taxon>
        <taxon>Flavobacteriaceae</taxon>
        <taxon>Wenyingzhuangia</taxon>
    </lineage>
</organism>
<feature type="domain" description="Glycosyltransferase 2-like" evidence="4">
    <location>
        <begin position="4"/>
        <end position="134"/>
    </location>
</feature>
<dbReference type="Pfam" id="PF00535">
    <property type="entry name" value="Glycos_transf_2"/>
    <property type="match status" value="1"/>
</dbReference>
<dbReference type="SUPFAM" id="SSF53448">
    <property type="entry name" value="Nucleotide-diphospho-sugar transferases"/>
    <property type="match status" value="1"/>
</dbReference>
<comment type="similarity">
    <text evidence="1">Belongs to the glycosyltransferase 2 family.</text>
</comment>
<name>A0ABX0UAD1_9FLAO</name>
<evidence type="ECO:0000256" key="3">
    <source>
        <dbReference type="ARBA" id="ARBA00022679"/>
    </source>
</evidence>
<keyword evidence="7" id="KW-1185">Reference proteome</keyword>
<reference evidence="6 7" key="1">
    <citation type="submission" date="2020-03" db="EMBL/GenBank/DDBJ databases">
        <title>Genomic Encyclopedia of Type Strains, Phase IV (KMG-IV): sequencing the most valuable type-strain genomes for metagenomic binning, comparative biology and taxonomic classification.</title>
        <authorList>
            <person name="Goeker M."/>
        </authorList>
    </citation>
    <scope>NUCLEOTIDE SEQUENCE [LARGE SCALE GENOMIC DNA]</scope>
    <source>
        <strain evidence="6 7">DSM 101599</strain>
    </source>
</reference>
<keyword evidence="2" id="KW-0328">Glycosyltransferase</keyword>
<dbReference type="EMBL" id="JAASQL010000003">
    <property type="protein sequence ID" value="NIJ45777.1"/>
    <property type="molecule type" value="Genomic_DNA"/>
</dbReference>
<comment type="caution">
    <text evidence="6">The sequence shown here is derived from an EMBL/GenBank/DDBJ whole genome shotgun (WGS) entry which is preliminary data.</text>
</comment>
<gene>
    <name evidence="6" type="ORF">FHR24_002248</name>
</gene>
<dbReference type="PANTHER" id="PTHR43179:SF12">
    <property type="entry name" value="GALACTOFURANOSYLTRANSFERASE GLFT2"/>
    <property type="match status" value="1"/>
</dbReference>
<evidence type="ECO:0000256" key="2">
    <source>
        <dbReference type="ARBA" id="ARBA00022676"/>
    </source>
</evidence>
<accession>A0ABX0UAD1</accession>
<dbReference type="InterPro" id="IPR029044">
    <property type="entry name" value="Nucleotide-diphossugar_trans"/>
</dbReference>
<dbReference type="Pfam" id="PF02709">
    <property type="entry name" value="Glyco_transf_7C"/>
    <property type="match status" value="1"/>
</dbReference>
<proteinExistence type="inferred from homology"/>